<sequence>MKQERLTNATVKEKQESWYSIKVRRDKMIENILHHDSLTKNVVEGDVEGYSYKERKELSYSRKAWRTKRLKTQRIKNNNDNVSRHEPEVK</sequence>
<evidence type="ECO:0000313" key="2">
    <source>
        <dbReference type="EMBL" id="KAF0757890.1"/>
    </source>
</evidence>
<gene>
    <name evidence="2" type="ORF">FWK35_00029727</name>
</gene>
<dbReference type="EMBL" id="VUJU01003440">
    <property type="protein sequence ID" value="KAF0757890.1"/>
    <property type="molecule type" value="Genomic_DNA"/>
</dbReference>
<proteinExistence type="predicted"/>
<dbReference type="AlphaFoldDB" id="A0A6G0YKY7"/>
<feature type="region of interest" description="Disordered" evidence="1">
    <location>
        <begin position="71"/>
        <end position="90"/>
    </location>
</feature>
<evidence type="ECO:0000313" key="3">
    <source>
        <dbReference type="Proteomes" id="UP000478052"/>
    </source>
</evidence>
<evidence type="ECO:0000256" key="1">
    <source>
        <dbReference type="SAM" id="MobiDB-lite"/>
    </source>
</evidence>
<organism evidence="2 3">
    <name type="scientific">Aphis craccivora</name>
    <name type="common">Cowpea aphid</name>
    <dbReference type="NCBI Taxonomy" id="307492"/>
    <lineage>
        <taxon>Eukaryota</taxon>
        <taxon>Metazoa</taxon>
        <taxon>Ecdysozoa</taxon>
        <taxon>Arthropoda</taxon>
        <taxon>Hexapoda</taxon>
        <taxon>Insecta</taxon>
        <taxon>Pterygota</taxon>
        <taxon>Neoptera</taxon>
        <taxon>Paraneoptera</taxon>
        <taxon>Hemiptera</taxon>
        <taxon>Sternorrhyncha</taxon>
        <taxon>Aphidomorpha</taxon>
        <taxon>Aphidoidea</taxon>
        <taxon>Aphididae</taxon>
        <taxon>Aphidini</taxon>
        <taxon>Aphis</taxon>
        <taxon>Aphis</taxon>
    </lineage>
</organism>
<name>A0A6G0YKY7_APHCR</name>
<protein>
    <submittedName>
        <fullName evidence="2">Craniofacial development protein 2-like</fullName>
    </submittedName>
</protein>
<reference evidence="2 3" key="1">
    <citation type="submission" date="2019-08" db="EMBL/GenBank/DDBJ databases">
        <title>Whole genome of Aphis craccivora.</title>
        <authorList>
            <person name="Voronova N.V."/>
            <person name="Shulinski R.S."/>
            <person name="Bandarenka Y.V."/>
            <person name="Zhorov D.G."/>
            <person name="Warner D."/>
        </authorList>
    </citation>
    <scope>NUCLEOTIDE SEQUENCE [LARGE SCALE GENOMIC DNA]</scope>
    <source>
        <strain evidence="2">180601</strain>
        <tissue evidence="2">Whole Body</tissue>
    </source>
</reference>
<keyword evidence="3" id="KW-1185">Reference proteome</keyword>
<dbReference type="Proteomes" id="UP000478052">
    <property type="component" value="Unassembled WGS sequence"/>
</dbReference>
<accession>A0A6G0YKY7</accession>
<comment type="caution">
    <text evidence="2">The sequence shown here is derived from an EMBL/GenBank/DDBJ whole genome shotgun (WGS) entry which is preliminary data.</text>
</comment>